<evidence type="ECO:0000313" key="12">
    <source>
        <dbReference type="Proteomes" id="UP000694866"/>
    </source>
</evidence>
<dbReference type="SUPFAM" id="SSF52540">
    <property type="entry name" value="P-loop containing nucleoside triphosphate hydrolases"/>
    <property type="match status" value="1"/>
</dbReference>
<keyword evidence="5" id="KW-0547">Nucleotide-binding</keyword>
<keyword evidence="6" id="KW-0067">ATP-binding</keyword>
<dbReference type="PROSITE" id="PS50893">
    <property type="entry name" value="ABC_TRANSPORTER_2"/>
    <property type="match status" value="1"/>
</dbReference>
<feature type="transmembrane region" description="Helical" evidence="9">
    <location>
        <begin position="611"/>
        <end position="629"/>
    </location>
</feature>
<reference evidence="13 14" key="2">
    <citation type="submission" date="2025-04" db="UniProtKB">
        <authorList>
            <consortium name="RefSeq"/>
        </authorList>
    </citation>
    <scope>IDENTIFICATION</scope>
    <source>
        <strain evidence="13 14">USDA-PBARC FA_bdor</strain>
        <tissue evidence="13 14">Whole organism</tissue>
    </source>
</reference>
<dbReference type="Proteomes" id="UP000694866">
    <property type="component" value="Unplaced"/>
</dbReference>
<feature type="transmembrane region" description="Helical" evidence="9">
    <location>
        <begin position="457"/>
        <end position="484"/>
    </location>
</feature>
<dbReference type="GO" id="GO:0005524">
    <property type="term" value="F:ATP binding"/>
    <property type="evidence" value="ECO:0007669"/>
    <property type="project" value="UniProtKB-KW"/>
</dbReference>
<evidence type="ECO:0000256" key="7">
    <source>
        <dbReference type="ARBA" id="ARBA00022989"/>
    </source>
</evidence>
<name>A0A0C9RQR3_9HYME</name>
<dbReference type="GO" id="GO:0016887">
    <property type="term" value="F:ATP hydrolysis activity"/>
    <property type="evidence" value="ECO:0007669"/>
    <property type="project" value="InterPro"/>
</dbReference>
<dbReference type="KEGG" id="fas:105271461"/>
<sequence length="639" mass="71025">MLFFGTVKMKSQRRSFTETALCSPRSLTLTWRNISYTVKRRRNGGYIMDLVRGRRMEDIQLLHGVSGVVKSGTLMAILGPSGAGKTSLLATISRRLKGEATGDVLLNGKPVDAHLMSRISGFVPQEDLSVETLTVQEHMEFMARMRMDRRFRTAARDQRIENLLCDLGLTESRLSKLVNLSGGERKRVSLAVQLLTEPSILFCDEPTTGLDSYSALVVVRTLRDVAARGRVVVCSLHQPASGLLELFHEVILLASGKVAFQGNTADATSFFASLGLHCPPTFNNAEFFVSQLSLTLGSENECTKKVNWICEEFAGSSYGGKIKKTIERSCNGTIEERAPHPIFAEGILPASDFKKIHPLTQLEWLTWRSYLDYRRNWSVILLRFFLYMSIGVLLATPYIHVTENIDQNGIQNMQGLMYLVVTETVFTFNYAVFYTFPKELPLLLRDMASGLYYPAPYYLSKIAVLIPGSIVQPFLYAALIYSIAGLKGGLTGFISFALPVILCATSASAVGCLMSASFKSIDTASLLSVPIDFLTLIFSGIYLHLENLPPRISWLKYISQFYYSAEAVSLTQWKEYDHINCPPDPEEPCISSGTGVLEKYGYVPGNYSMDLVGLVAIFALGHLAGFLAIRYRSTKEPVY</sequence>
<feature type="transmembrane region" description="Helical" evidence="9">
    <location>
        <begin position="416"/>
        <end position="436"/>
    </location>
</feature>
<feature type="domain" description="ABC transporter" evidence="10">
    <location>
        <begin position="45"/>
        <end position="280"/>
    </location>
</feature>
<feature type="transmembrane region" description="Helical" evidence="9">
    <location>
        <begin position="377"/>
        <end position="396"/>
    </location>
</feature>
<evidence type="ECO:0000256" key="4">
    <source>
        <dbReference type="ARBA" id="ARBA00022692"/>
    </source>
</evidence>
<accession>A0A9R1U8T2</accession>
<dbReference type="GO" id="GO:0140359">
    <property type="term" value="F:ABC-type transporter activity"/>
    <property type="evidence" value="ECO:0007669"/>
    <property type="project" value="InterPro"/>
</dbReference>
<evidence type="ECO:0000256" key="9">
    <source>
        <dbReference type="SAM" id="Phobius"/>
    </source>
</evidence>
<evidence type="ECO:0000259" key="10">
    <source>
        <dbReference type="PROSITE" id="PS50893"/>
    </source>
</evidence>
<evidence type="ECO:0000313" key="13">
    <source>
        <dbReference type="RefSeq" id="XP_011311325.1"/>
    </source>
</evidence>
<evidence type="ECO:0000256" key="3">
    <source>
        <dbReference type="ARBA" id="ARBA00022448"/>
    </source>
</evidence>
<evidence type="ECO:0000256" key="1">
    <source>
        <dbReference type="ARBA" id="ARBA00004141"/>
    </source>
</evidence>
<evidence type="ECO:0000256" key="8">
    <source>
        <dbReference type="ARBA" id="ARBA00023136"/>
    </source>
</evidence>
<evidence type="ECO:0000313" key="14">
    <source>
        <dbReference type="RefSeq" id="XP_011311326.1"/>
    </source>
</evidence>
<dbReference type="Gene3D" id="3.40.50.300">
    <property type="entry name" value="P-loop containing nucleotide triphosphate hydrolases"/>
    <property type="match status" value="1"/>
</dbReference>
<organism evidence="11">
    <name type="scientific">Fopius arisanus</name>
    <dbReference type="NCBI Taxonomy" id="64838"/>
    <lineage>
        <taxon>Eukaryota</taxon>
        <taxon>Metazoa</taxon>
        <taxon>Ecdysozoa</taxon>
        <taxon>Arthropoda</taxon>
        <taxon>Hexapoda</taxon>
        <taxon>Insecta</taxon>
        <taxon>Pterygota</taxon>
        <taxon>Neoptera</taxon>
        <taxon>Endopterygota</taxon>
        <taxon>Hymenoptera</taxon>
        <taxon>Apocrita</taxon>
        <taxon>Ichneumonoidea</taxon>
        <taxon>Braconidae</taxon>
        <taxon>Opiinae</taxon>
        <taxon>Fopius</taxon>
    </lineage>
</organism>
<dbReference type="AlphaFoldDB" id="A0A0C9RQR3"/>
<dbReference type="InterPro" id="IPR050352">
    <property type="entry name" value="ABCG_transporters"/>
</dbReference>
<dbReference type="RefSeq" id="XP_011311325.1">
    <property type="nucleotide sequence ID" value="XM_011313023.1"/>
</dbReference>
<evidence type="ECO:0000313" key="11">
    <source>
        <dbReference type="EMBL" id="JAG80612.1"/>
    </source>
</evidence>
<gene>
    <name evidence="11" type="primary">st_1</name>
    <name evidence="13 14" type="synonym">LOC105271461</name>
    <name evidence="11" type="ORF">g.31470</name>
</gene>
<dbReference type="RefSeq" id="XP_011311326.1">
    <property type="nucleotide sequence ID" value="XM_011313024.1"/>
</dbReference>
<keyword evidence="7 9" id="KW-1133">Transmembrane helix</keyword>
<accession>A0A9R1TLH3</accession>
<dbReference type="GO" id="GO:0030659">
    <property type="term" value="C:cytoplasmic vesicle membrane"/>
    <property type="evidence" value="ECO:0007669"/>
    <property type="project" value="TreeGrafter"/>
</dbReference>
<dbReference type="SMART" id="SM00382">
    <property type="entry name" value="AAA"/>
    <property type="match status" value="1"/>
</dbReference>
<comment type="subcellular location">
    <subcellularLocation>
        <location evidence="1">Membrane</location>
        <topology evidence="1">Multi-pass membrane protein</topology>
    </subcellularLocation>
</comment>
<dbReference type="InterPro" id="IPR017871">
    <property type="entry name" value="ABC_transporter-like_CS"/>
</dbReference>
<dbReference type="PROSITE" id="PS00211">
    <property type="entry name" value="ABC_TRANSPORTER_1"/>
    <property type="match status" value="1"/>
</dbReference>
<dbReference type="EMBL" id="GBYB01010845">
    <property type="protein sequence ID" value="JAG80612.1"/>
    <property type="molecule type" value="Transcribed_RNA"/>
</dbReference>
<proteinExistence type="inferred from homology"/>
<dbReference type="PANTHER" id="PTHR48041">
    <property type="entry name" value="ABC TRANSPORTER G FAMILY MEMBER 28"/>
    <property type="match status" value="1"/>
</dbReference>
<dbReference type="CTD" id="37724"/>
<dbReference type="InterPro" id="IPR013525">
    <property type="entry name" value="ABC2_TM"/>
</dbReference>
<evidence type="ECO:0000256" key="6">
    <source>
        <dbReference type="ARBA" id="ARBA00022840"/>
    </source>
</evidence>
<dbReference type="GO" id="GO:0005886">
    <property type="term" value="C:plasma membrane"/>
    <property type="evidence" value="ECO:0007669"/>
    <property type="project" value="TreeGrafter"/>
</dbReference>
<dbReference type="Pfam" id="PF01061">
    <property type="entry name" value="ABC2_membrane"/>
    <property type="match status" value="1"/>
</dbReference>
<dbReference type="OrthoDB" id="66620at2759"/>
<evidence type="ECO:0000256" key="5">
    <source>
        <dbReference type="ARBA" id="ARBA00022741"/>
    </source>
</evidence>
<keyword evidence="3" id="KW-0813">Transport</keyword>
<evidence type="ECO:0000256" key="2">
    <source>
        <dbReference type="ARBA" id="ARBA00005814"/>
    </source>
</evidence>
<dbReference type="Pfam" id="PF19055">
    <property type="entry name" value="ABC2_membrane_7"/>
    <property type="match status" value="1"/>
</dbReference>
<keyword evidence="4 9" id="KW-0812">Transmembrane</keyword>
<accession>A0A0C9RQR3</accession>
<dbReference type="PANTHER" id="PTHR48041:SF139">
    <property type="entry name" value="PROTEIN SCARLET"/>
    <property type="match status" value="1"/>
</dbReference>
<dbReference type="Pfam" id="PF00005">
    <property type="entry name" value="ABC_tran"/>
    <property type="match status" value="1"/>
</dbReference>
<dbReference type="GeneID" id="105271461"/>
<dbReference type="InterPro" id="IPR027417">
    <property type="entry name" value="P-loop_NTPase"/>
</dbReference>
<reference evidence="11" key="1">
    <citation type="submission" date="2015-01" db="EMBL/GenBank/DDBJ databases">
        <title>Transcriptome Assembly of Fopius arisanus.</title>
        <authorList>
            <person name="Geib S."/>
        </authorList>
    </citation>
    <scope>NUCLEOTIDE SEQUENCE</scope>
</reference>
<dbReference type="InterPro" id="IPR003593">
    <property type="entry name" value="AAA+_ATPase"/>
</dbReference>
<dbReference type="InterPro" id="IPR003439">
    <property type="entry name" value="ABC_transporter-like_ATP-bd"/>
</dbReference>
<protein>
    <submittedName>
        <fullName evidence="13 14">Protein scarlet</fullName>
    </submittedName>
    <submittedName>
        <fullName evidence="11">St_1 protein</fullName>
    </submittedName>
</protein>
<feature type="transmembrane region" description="Helical" evidence="9">
    <location>
        <begin position="490"/>
        <end position="514"/>
    </location>
</feature>
<feature type="transmembrane region" description="Helical" evidence="9">
    <location>
        <begin position="526"/>
        <end position="545"/>
    </location>
</feature>
<keyword evidence="8 9" id="KW-0472">Membrane</keyword>
<keyword evidence="12" id="KW-1185">Reference proteome</keyword>
<comment type="similarity">
    <text evidence="2">Belongs to the ABC transporter superfamily. ABCG family. Eye pigment precursor importer (TC 3.A.1.204) subfamily.</text>
</comment>
<dbReference type="InterPro" id="IPR043926">
    <property type="entry name" value="ABCG_dom"/>
</dbReference>